<evidence type="ECO:0000256" key="8">
    <source>
        <dbReference type="SAM" id="Phobius"/>
    </source>
</evidence>
<dbReference type="AlphaFoldDB" id="A0A1E7FFK5"/>
<feature type="compositionally biased region" description="Low complexity" evidence="7">
    <location>
        <begin position="611"/>
        <end position="623"/>
    </location>
</feature>
<dbReference type="SUPFAM" id="SSF51905">
    <property type="entry name" value="FAD/NAD(P)-binding domain"/>
    <property type="match status" value="1"/>
</dbReference>
<dbReference type="Gene3D" id="3.50.50.60">
    <property type="entry name" value="FAD/NAD(P)-binding domain"/>
    <property type="match status" value="1"/>
</dbReference>
<dbReference type="InterPro" id="IPR052206">
    <property type="entry name" value="Retinol_saturase"/>
</dbReference>
<keyword evidence="2" id="KW-0285">Flavoprotein</keyword>
<evidence type="ECO:0000256" key="4">
    <source>
        <dbReference type="ARBA" id="ARBA00022827"/>
    </source>
</evidence>
<keyword evidence="8" id="KW-0472">Membrane</keyword>
<feature type="compositionally biased region" description="Acidic residues" evidence="7">
    <location>
        <begin position="967"/>
        <end position="984"/>
    </location>
</feature>
<evidence type="ECO:0000313" key="9">
    <source>
        <dbReference type="EMBL" id="OEU16950.1"/>
    </source>
</evidence>
<evidence type="ECO:0000256" key="5">
    <source>
        <dbReference type="ARBA" id="ARBA00022857"/>
    </source>
</evidence>
<feature type="region of interest" description="Disordered" evidence="7">
    <location>
        <begin position="280"/>
        <end position="299"/>
    </location>
</feature>
<keyword evidence="10" id="KW-1185">Reference proteome</keyword>
<evidence type="ECO:0000256" key="7">
    <source>
        <dbReference type="SAM" id="MobiDB-lite"/>
    </source>
</evidence>
<keyword evidence="6" id="KW-0520">NAD</keyword>
<dbReference type="PANTHER" id="PTHR46091">
    <property type="entry name" value="BLR7054 PROTEIN"/>
    <property type="match status" value="1"/>
</dbReference>
<feature type="compositionally biased region" description="Polar residues" evidence="7">
    <location>
        <begin position="760"/>
        <end position="781"/>
    </location>
</feature>
<feature type="transmembrane region" description="Helical" evidence="8">
    <location>
        <begin position="222"/>
        <end position="250"/>
    </location>
</feature>
<keyword evidence="3" id="KW-0732">Signal</keyword>
<organism evidence="9 10">
    <name type="scientific">Fragilariopsis cylindrus CCMP1102</name>
    <dbReference type="NCBI Taxonomy" id="635003"/>
    <lineage>
        <taxon>Eukaryota</taxon>
        <taxon>Sar</taxon>
        <taxon>Stramenopiles</taxon>
        <taxon>Ochrophyta</taxon>
        <taxon>Bacillariophyta</taxon>
        <taxon>Bacillariophyceae</taxon>
        <taxon>Bacillariophycidae</taxon>
        <taxon>Bacillariales</taxon>
        <taxon>Bacillariaceae</taxon>
        <taxon>Fragilariopsis</taxon>
    </lineage>
</organism>
<evidence type="ECO:0000256" key="6">
    <source>
        <dbReference type="ARBA" id="ARBA00023027"/>
    </source>
</evidence>
<reference evidence="9 10" key="1">
    <citation type="submission" date="2016-09" db="EMBL/GenBank/DDBJ databases">
        <title>Extensive genetic diversity and differential bi-allelic expression allows diatom success in the polar Southern Ocean.</title>
        <authorList>
            <consortium name="DOE Joint Genome Institute"/>
            <person name="Mock T."/>
            <person name="Otillar R.P."/>
            <person name="Strauss J."/>
            <person name="Dupont C."/>
            <person name="Frickenhaus S."/>
            <person name="Maumus F."/>
            <person name="Mcmullan M."/>
            <person name="Sanges R."/>
            <person name="Schmutz J."/>
            <person name="Toseland A."/>
            <person name="Valas R."/>
            <person name="Veluchamy A."/>
            <person name="Ward B.J."/>
            <person name="Allen A."/>
            <person name="Barry K."/>
            <person name="Falciatore A."/>
            <person name="Ferrante M."/>
            <person name="Fortunato A.E."/>
            <person name="Gloeckner G."/>
            <person name="Gruber A."/>
            <person name="Hipkin R."/>
            <person name="Janech M."/>
            <person name="Kroth P."/>
            <person name="Leese F."/>
            <person name="Lindquist E."/>
            <person name="Lyon B.R."/>
            <person name="Martin J."/>
            <person name="Mayer C."/>
            <person name="Parker M."/>
            <person name="Quesneville H."/>
            <person name="Raymond J."/>
            <person name="Uhlig C."/>
            <person name="Valentin K.U."/>
            <person name="Worden A.Z."/>
            <person name="Armbrust E.V."/>
            <person name="Bowler C."/>
            <person name="Green B."/>
            <person name="Moulton V."/>
            <person name="Van Oosterhout C."/>
            <person name="Grigoriev I."/>
        </authorList>
    </citation>
    <scope>NUCLEOTIDE SEQUENCE [LARGE SCALE GENOMIC DNA]</scope>
    <source>
        <strain evidence="9 10">CCMP1102</strain>
    </source>
</reference>
<feature type="compositionally biased region" description="Basic and acidic residues" evidence="7">
    <location>
        <begin position="1"/>
        <end position="10"/>
    </location>
</feature>
<feature type="region of interest" description="Disordered" evidence="7">
    <location>
        <begin position="961"/>
        <end position="1005"/>
    </location>
</feature>
<evidence type="ECO:0000313" key="10">
    <source>
        <dbReference type="Proteomes" id="UP000095751"/>
    </source>
</evidence>
<keyword evidence="8" id="KW-0812">Transmembrane</keyword>
<dbReference type="KEGG" id="fcy:FRACYDRAFT_186122"/>
<dbReference type="InterPro" id="IPR036188">
    <property type="entry name" value="FAD/NAD-bd_sf"/>
</dbReference>
<feature type="compositionally biased region" description="Basic and acidic residues" evidence="7">
    <location>
        <begin position="985"/>
        <end position="1005"/>
    </location>
</feature>
<sequence length="1005" mass="111230">MRMGKPEKVRRGQQSPERVDAKGKIPKHAARGSVVGKLSPDIISVYFEPELTNKATESLERFSDELMQYDDAVKEYEKAIEEQKKQQQQTEVEIDADGTTSSTIELPQQPVPPKAPLYKSEYWVKEFEEMISDTQDYFQSKNGGWKAHARAARFERIMDERYGRFRPLIKQYPELEQFVKTVQRRYAIGHFSPFRQGKPPIPKSTAVIILFMMQRGNLRWEVTVLSVLFFLIGLQPWALVVLIAGGHALMDNRKRRPLKPMKKYMPSTPPYYAIEVEEDEDDNDNDNTHSEEVEEKERQRKIDILKQPVGTKLGVNEVIHSTSHEYDTIILGSGPSTLYTAALLSRTGRKVLVLSSKEDASGCHTFSGESDIPFDIESSNIARCSKSQTILAPALCSSTDYQGGIRFAQIGSAADGHAFEILSVPGMGTDSSNQDGMPFVLRADGVRSLVEDAALSLGDGWPGVTPDDLGNSASAAYVQVCNSLNETSNQFFMSKILDDNVNNLRKTDIYQESTIRYASSFLDSGFPLKAHARSLMAAIGMKGENIKPSKTSMGAAVTNICSAMSGEGMHYPIGGPRALCHAFQKVIEENGGRILTQVQYSRLLFDEDSSKASTKPAKTSSSEETSEEKKKELSAPRCIGIQLADKREIKFDLRKFKGKGYQPAVVSMLGLITTFIRLLPNEQRDKYNIPVGLPALAERRPVIKIIFALKGSAKDLDITGADYYRLPAAALAQDEINQDTGEVKLGTIGGHDNETDETEVQQIDQDSSINPQGADSTTTINKPKKSNKVKYEPGTSWMQISFPSAKDPSFESRHGKVTTCVVTIEADDDFVTPFETKPKLYAIQKGKGVTHGDHQWLMERVRGDLLTNYPQLEGKITRSEMVGPCYRGLSHTPLRYAAKGVRPESPYPGLFSGGSDLTIGESFSASIVGGWLAANAVAGYSALDHLFLQKNISTDILQSLESPDLPESGEDLAVDFSADDVTSEEDTKNQEKEESNDPPELKKEN</sequence>
<protein>
    <recommendedName>
        <fullName evidence="11">FAD/NAD(P)-binding domain-containing protein</fullName>
    </recommendedName>
</protein>
<comment type="similarity">
    <text evidence="1">Belongs to the carotenoid/retinoid oxidoreductase family. CrtISO subfamily.</text>
</comment>
<keyword evidence="4" id="KW-0274">FAD</keyword>
<dbReference type="EMBL" id="KV784358">
    <property type="protein sequence ID" value="OEU16950.1"/>
    <property type="molecule type" value="Genomic_DNA"/>
</dbReference>
<evidence type="ECO:0000256" key="2">
    <source>
        <dbReference type="ARBA" id="ARBA00022630"/>
    </source>
</evidence>
<dbReference type="PANTHER" id="PTHR46091:SF3">
    <property type="entry name" value="AMINE OXIDASE DOMAIN-CONTAINING PROTEIN"/>
    <property type="match status" value="1"/>
</dbReference>
<evidence type="ECO:0000256" key="3">
    <source>
        <dbReference type="ARBA" id="ARBA00022729"/>
    </source>
</evidence>
<dbReference type="InParanoid" id="A0A1E7FFK5"/>
<feature type="region of interest" description="Disordered" evidence="7">
    <location>
        <begin position="611"/>
        <end position="633"/>
    </location>
</feature>
<dbReference type="Pfam" id="PF13450">
    <property type="entry name" value="NAD_binding_8"/>
    <property type="match status" value="1"/>
</dbReference>
<name>A0A1E7FFK5_9STRA</name>
<feature type="region of interest" description="Disordered" evidence="7">
    <location>
        <begin position="743"/>
        <end position="788"/>
    </location>
</feature>
<feature type="region of interest" description="Disordered" evidence="7">
    <location>
        <begin position="1"/>
        <end position="31"/>
    </location>
</feature>
<feature type="compositionally biased region" description="Basic and acidic residues" evidence="7">
    <location>
        <begin position="286"/>
        <end position="299"/>
    </location>
</feature>
<gene>
    <name evidence="9" type="ORF">FRACYDRAFT_186122</name>
</gene>
<evidence type="ECO:0008006" key="11">
    <source>
        <dbReference type="Google" id="ProtNLM"/>
    </source>
</evidence>
<proteinExistence type="inferred from homology"/>
<dbReference type="OrthoDB" id="38045at2759"/>
<keyword evidence="5" id="KW-0521">NADP</keyword>
<evidence type="ECO:0000256" key="1">
    <source>
        <dbReference type="ARBA" id="ARBA00005855"/>
    </source>
</evidence>
<keyword evidence="8" id="KW-1133">Transmembrane helix</keyword>
<accession>A0A1E7FFK5</accession>
<dbReference type="Proteomes" id="UP000095751">
    <property type="component" value="Unassembled WGS sequence"/>
</dbReference>
<feature type="region of interest" description="Disordered" evidence="7">
    <location>
        <begin position="84"/>
        <end position="111"/>
    </location>
</feature>